<evidence type="ECO:0000313" key="8">
    <source>
        <dbReference type="EMBL" id="MCM2680402.1"/>
    </source>
</evidence>
<keyword evidence="4 7" id="KW-0812">Transmembrane</keyword>
<dbReference type="PANTHER" id="PTHR42925:SF2">
    <property type="entry name" value="NA+ DRIVEN MULTIDRUG EFFLUX PUMP"/>
    <property type="match status" value="1"/>
</dbReference>
<feature type="transmembrane region" description="Helical" evidence="7">
    <location>
        <begin position="237"/>
        <end position="261"/>
    </location>
</feature>
<proteinExistence type="predicted"/>
<evidence type="ECO:0000256" key="6">
    <source>
        <dbReference type="ARBA" id="ARBA00023136"/>
    </source>
</evidence>
<feature type="transmembrane region" description="Helical" evidence="7">
    <location>
        <begin position="21"/>
        <end position="48"/>
    </location>
</feature>
<evidence type="ECO:0000256" key="5">
    <source>
        <dbReference type="ARBA" id="ARBA00022989"/>
    </source>
</evidence>
<dbReference type="PANTHER" id="PTHR42925">
    <property type="entry name" value="MULTIDRUG AND TOXIN EFFLUX PROTEIN MATE FAMILY"/>
    <property type="match status" value="1"/>
</dbReference>
<organism evidence="8 9">
    <name type="scientific">Echinimonas agarilytica</name>
    <dbReference type="NCBI Taxonomy" id="1215918"/>
    <lineage>
        <taxon>Bacteria</taxon>
        <taxon>Pseudomonadati</taxon>
        <taxon>Pseudomonadota</taxon>
        <taxon>Gammaproteobacteria</taxon>
        <taxon>Alteromonadales</taxon>
        <taxon>Echinimonadaceae</taxon>
        <taxon>Echinimonas</taxon>
    </lineage>
</organism>
<gene>
    <name evidence="8" type="ORF">NAF29_12065</name>
</gene>
<feature type="transmembrane region" description="Helical" evidence="7">
    <location>
        <begin position="160"/>
        <end position="181"/>
    </location>
</feature>
<keyword evidence="6 7" id="KW-0472">Membrane</keyword>
<feature type="transmembrane region" description="Helical" evidence="7">
    <location>
        <begin position="129"/>
        <end position="148"/>
    </location>
</feature>
<reference evidence="8 9" key="1">
    <citation type="journal article" date="2013" name="Antonie Van Leeuwenhoek">
        <title>Echinimonas agarilytica gen. nov., sp. nov., a new gammaproteobacterium isolated from the sea urchin Strongylocentrotus intermedius.</title>
        <authorList>
            <person name="Nedashkovskaya O.I."/>
            <person name="Stenkova A.M."/>
            <person name="Zhukova N.V."/>
            <person name="Van Trappen S."/>
            <person name="Lee J.S."/>
            <person name="Kim S.B."/>
        </authorList>
    </citation>
    <scope>NUCLEOTIDE SEQUENCE [LARGE SCALE GENOMIC DNA]</scope>
    <source>
        <strain evidence="8 9">KMM 6351</strain>
    </source>
</reference>
<dbReference type="NCBIfam" id="TIGR00797">
    <property type="entry name" value="matE"/>
    <property type="match status" value="1"/>
</dbReference>
<feature type="transmembrane region" description="Helical" evidence="7">
    <location>
        <begin position="316"/>
        <end position="336"/>
    </location>
</feature>
<feature type="transmembrane region" description="Helical" evidence="7">
    <location>
        <begin position="87"/>
        <end position="109"/>
    </location>
</feature>
<feature type="transmembrane region" description="Helical" evidence="7">
    <location>
        <begin position="281"/>
        <end position="304"/>
    </location>
</feature>
<comment type="subcellular location">
    <subcellularLocation>
        <location evidence="1">Cell inner membrane</location>
        <topology evidence="1">Multi-pass membrane protein</topology>
    </subcellularLocation>
</comment>
<evidence type="ECO:0000256" key="1">
    <source>
        <dbReference type="ARBA" id="ARBA00004429"/>
    </source>
</evidence>
<dbReference type="InterPro" id="IPR048279">
    <property type="entry name" value="MdtK-like"/>
</dbReference>
<dbReference type="PIRSF" id="PIRSF006603">
    <property type="entry name" value="DinF"/>
    <property type="match status" value="1"/>
</dbReference>
<evidence type="ECO:0000313" key="9">
    <source>
        <dbReference type="Proteomes" id="UP001165393"/>
    </source>
</evidence>
<protein>
    <submittedName>
        <fullName evidence="8">MATE family efflux transporter</fullName>
    </submittedName>
</protein>
<dbReference type="Pfam" id="PF01554">
    <property type="entry name" value="MatE"/>
    <property type="match status" value="2"/>
</dbReference>
<keyword evidence="9" id="KW-1185">Reference proteome</keyword>
<feature type="transmembrane region" description="Helical" evidence="7">
    <location>
        <begin position="54"/>
        <end position="75"/>
    </location>
</feature>
<evidence type="ECO:0000256" key="7">
    <source>
        <dbReference type="SAM" id="Phobius"/>
    </source>
</evidence>
<feature type="transmembrane region" description="Helical" evidence="7">
    <location>
        <begin position="187"/>
        <end position="213"/>
    </location>
</feature>
<dbReference type="GO" id="GO:0005886">
    <property type="term" value="C:plasma membrane"/>
    <property type="evidence" value="ECO:0007669"/>
    <property type="project" value="UniProtKB-SubCell"/>
</dbReference>
<accession>A0AA41W8D6</accession>
<dbReference type="InterPro" id="IPR002528">
    <property type="entry name" value="MATE_fam"/>
</dbReference>
<dbReference type="Proteomes" id="UP001165393">
    <property type="component" value="Unassembled WGS sequence"/>
</dbReference>
<dbReference type="RefSeq" id="WP_251261836.1">
    <property type="nucleotide sequence ID" value="NZ_JAMQGP010000006.1"/>
</dbReference>
<dbReference type="GO" id="GO:0015297">
    <property type="term" value="F:antiporter activity"/>
    <property type="evidence" value="ECO:0007669"/>
    <property type="project" value="InterPro"/>
</dbReference>
<feature type="transmembrane region" description="Helical" evidence="7">
    <location>
        <begin position="356"/>
        <end position="375"/>
    </location>
</feature>
<keyword evidence="5 7" id="KW-1133">Transmembrane helix</keyword>
<dbReference type="GO" id="GO:0042910">
    <property type="term" value="F:xenobiotic transmembrane transporter activity"/>
    <property type="evidence" value="ECO:0007669"/>
    <property type="project" value="InterPro"/>
</dbReference>
<keyword evidence="3" id="KW-1003">Cell membrane</keyword>
<evidence type="ECO:0000256" key="2">
    <source>
        <dbReference type="ARBA" id="ARBA00022448"/>
    </source>
</evidence>
<dbReference type="EMBL" id="JAMQGP010000006">
    <property type="protein sequence ID" value="MCM2680402.1"/>
    <property type="molecule type" value="Genomic_DNA"/>
</dbReference>
<name>A0AA41W8D6_9GAMM</name>
<evidence type="ECO:0000256" key="3">
    <source>
        <dbReference type="ARBA" id="ARBA00022475"/>
    </source>
</evidence>
<dbReference type="InterPro" id="IPR047135">
    <property type="entry name" value="YsiQ"/>
</dbReference>
<evidence type="ECO:0000256" key="4">
    <source>
        <dbReference type="ARBA" id="ARBA00022692"/>
    </source>
</evidence>
<dbReference type="AlphaFoldDB" id="A0AA41W8D6"/>
<keyword evidence="2" id="KW-0813">Transport</keyword>
<comment type="caution">
    <text evidence="8">The sequence shown here is derived from an EMBL/GenBank/DDBJ whole genome shotgun (WGS) entry which is preliminary data.</text>
</comment>
<sequence>MKQNHALKLSFQLAWPISLQQVLMTMLGMIDVMMVGHLGNSAVAAVGLGNRVQFVILVIFAGLGTALSILSSQYWGAKNVNGIRSAIVLASTTGAALLLPLIIALFLFAESIIAWGTNDAEVIALGADYIRLTIPALIFSYLLMVFEASLRSVGQVKTPLVISAIAVIANILMNWVFIFGAGPVPAMGVAGAAIATSVARAFHLAMLVGYLIWRRHLVLPRVESFAIVHSLSAWRRYLTISLPMMLNFGIWSSGTFVYAILYGRVSTEALAVASMLAPVEGILISLFFGMASASAIMVGHQLGANNHQQAWNLAKNFALFCPIVAVLVGGLLALNIDLVLMPYNNLDTSTIDQARQIIILIAAFSWLKITNMTLSMGVLRTGGQNKYCLLSDTFGMWCIGIPMTVIAVYLDWGFFYIYLMVYTEEVTKAVLFVRKLIQKTWMQTLAA</sequence>